<gene>
    <name evidence="1" type="ORF">LSAA_9859</name>
</gene>
<dbReference type="AlphaFoldDB" id="A0A7R8D0J1"/>
<accession>A0A7R8D0J1</accession>
<dbReference type="Proteomes" id="UP000675881">
    <property type="component" value="Chromosome 5"/>
</dbReference>
<dbReference type="EMBL" id="HG994584">
    <property type="protein sequence ID" value="CAF2959251.1"/>
    <property type="molecule type" value="Genomic_DNA"/>
</dbReference>
<evidence type="ECO:0000313" key="2">
    <source>
        <dbReference type="Proteomes" id="UP000675881"/>
    </source>
</evidence>
<sequence length="107" mass="12822">MSTIKIPSHVNTKKARVRKSESSDWNWEDEMLMYDVSNRSSEVKKLRREKEEKSLKTKEEEDEVKRIAKEKETELLYMREERKLFLGGLAPETIEKDLRKHFHNLGN</sequence>
<organism evidence="1 2">
    <name type="scientific">Lepeophtheirus salmonis</name>
    <name type="common">Salmon louse</name>
    <name type="synonym">Caligus salmonis</name>
    <dbReference type="NCBI Taxonomy" id="72036"/>
    <lineage>
        <taxon>Eukaryota</taxon>
        <taxon>Metazoa</taxon>
        <taxon>Ecdysozoa</taxon>
        <taxon>Arthropoda</taxon>
        <taxon>Crustacea</taxon>
        <taxon>Multicrustacea</taxon>
        <taxon>Hexanauplia</taxon>
        <taxon>Copepoda</taxon>
        <taxon>Siphonostomatoida</taxon>
        <taxon>Caligidae</taxon>
        <taxon>Lepeophtheirus</taxon>
    </lineage>
</organism>
<dbReference type="InterPro" id="IPR012677">
    <property type="entry name" value="Nucleotide-bd_a/b_plait_sf"/>
</dbReference>
<keyword evidence="2" id="KW-1185">Reference proteome</keyword>
<evidence type="ECO:0000313" key="1">
    <source>
        <dbReference type="EMBL" id="CAF2959251.1"/>
    </source>
</evidence>
<proteinExistence type="predicted"/>
<protein>
    <submittedName>
        <fullName evidence="1">(salmon louse) hypothetical protein</fullName>
    </submittedName>
</protein>
<reference evidence="1" key="1">
    <citation type="submission" date="2021-02" db="EMBL/GenBank/DDBJ databases">
        <authorList>
            <person name="Bekaert M."/>
        </authorList>
    </citation>
    <scope>NUCLEOTIDE SEQUENCE</scope>
    <source>
        <strain evidence="1">IoA-00</strain>
    </source>
</reference>
<dbReference type="OrthoDB" id="762982at2759"/>
<dbReference type="Gene3D" id="3.30.70.330">
    <property type="match status" value="1"/>
</dbReference>
<name>A0A7R8D0J1_LEPSM</name>